<dbReference type="HAMAP" id="MF_01810">
    <property type="entry name" value="YidC_type1"/>
    <property type="match status" value="1"/>
</dbReference>
<dbReference type="Proteomes" id="UP000037446">
    <property type="component" value="Unassembled WGS sequence"/>
</dbReference>
<comment type="function">
    <text evidence="13">Required for the insertion and/or proper folding and/or complex formation of integral membrane proteins into the membrane. Involved in integration of membrane proteins that insert both dependently and independently of the Sec translocase complex, as well as at least some lipoproteins. Aids folding of multispanning membrane proteins.</text>
</comment>
<dbReference type="PATRIC" id="fig|1306953.7.peg.2919"/>
<proteinExistence type="inferred from homology"/>
<dbReference type="AlphaFoldDB" id="A0A0L1KFZ6"/>
<evidence type="ECO:0000259" key="16">
    <source>
        <dbReference type="Pfam" id="PF14849"/>
    </source>
</evidence>
<dbReference type="NCBIfam" id="TIGR03592">
    <property type="entry name" value="yidC_oxa1_cterm"/>
    <property type="match status" value="1"/>
</dbReference>
<evidence type="ECO:0000256" key="8">
    <source>
        <dbReference type="ARBA" id="ARBA00022989"/>
    </source>
</evidence>
<keyword evidence="7 13" id="KW-0653">Protein transport</keyword>
<gene>
    <name evidence="13" type="primary">yidC</name>
    <name evidence="17" type="ORF">J121_2827</name>
</gene>
<sequence length="592" mass="65734">MDNQRNLILAIALSFLLLLGWTSAMDYFYPQPEQALVEDRADTPTEQASQAATQHSRTGGLVDPAMRAQEAADLETALASPDRVRIDAPRVAGSVNLRGGVVDDIVLKEYDETTQKDSEPVRIFSPSGTPAQQFAQFGWVGSNLKVPGPQTLWEADGDVLSADTPLTLTHDNGEGLTFSIRYTIDDQYMITAEQTVANTAGNDVVVQPFGLVNRTSRTASEDLWIAHSGPIGVFGDSADYDIDYDDLDEDQRVSPEGRTSWVGFTDIYWLAALVPQDDSAPETTFRAMGDETYRADMIYEATTLPAGNALTVTSRLYAGAKESAVLDSYEDAGIQKFGLAIDWGWFRWFEKPMLWLLRTIYDAVGNFGIAIIGLTFIVRGLMFPIAQRGFASMAEMKAIQPKMKALQEKYKDDKPKQQQEIMALYKSEKVNPVAGCLPMLLQIPVFFALYKVLYLAIEMRHRDFLWIGDLSAPDPANLANALAYVGIDVPQFLMIIFGLGVLAVLLGFTMWLTFRLNPSQMDPMQQKIFDIMPWILMFVMAPFAAGLLLYWVTSNVLTLAQQKYLYSKHPQLRASIEEEKARKAAEAAKAGS</sequence>
<evidence type="ECO:0000256" key="5">
    <source>
        <dbReference type="ARBA" id="ARBA00022475"/>
    </source>
</evidence>
<comment type="subcellular location">
    <subcellularLocation>
        <location evidence="1">Cell inner membrane</location>
        <topology evidence="1">Multi-pass membrane protein</topology>
    </subcellularLocation>
    <subcellularLocation>
        <location evidence="13">Cell membrane</location>
        <topology evidence="13">Multi-pass membrane protein</topology>
    </subcellularLocation>
</comment>
<evidence type="ECO:0000256" key="3">
    <source>
        <dbReference type="ARBA" id="ARBA00015325"/>
    </source>
</evidence>
<feature type="transmembrane region" description="Helical" evidence="13">
    <location>
        <begin position="534"/>
        <end position="552"/>
    </location>
</feature>
<dbReference type="EMBL" id="JYNE01000019">
    <property type="protein sequence ID" value="KNH02893.1"/>
    <property type="molecule type" value="Genomic_DNA"/>
</dbReference>
<evidence type="ECO:0000256" key="4">
    <source>
        <dbReference type="ARBA" id="ARBA00022448"/>
    </source>
</evidence>
<dbReference type="NCBIfam" id="NF002353">
    <property type="entry name" value="PRK01318.1-4"/>
    <property type="match status" value="1"/>
</dbReference>
<dbReference type="PRINTS" id="PR00701">
    <property type="entry name" value="60KDINNERMP"/>
</dbReference>
<protein>
    <recommendedName>
        <fullName evidence="3 13">Membrane protein insertase YidC</fullName>
    </recommendedName>
    <alternativeName>
        <fullName evidence="12 13">Foldase YidC</fullName>
    </alternativeName>
    <alternativeName>
        <fullName evidence="11 13">Membrane integrase YidC</fullName>
    </alternativeName>
    <alternativeName>
        <fullName evidence="13">Membrane protein YidC</fullName>
    </alternativeName>
</protein>
<feature type="transmembrane region" description="Helical" evidence="13">
    <location>
        <begin position="492"/>
        <end position="514"/>
    </location>
</feature>
<dbReference type="Pfam" id="PF02096">
    <property type="entry name" value="60KD_IMP"/>
    <property type="match status" value="1"/>
</dbReference>
<keyword evidence="9 13" id="KW-0472">Membrane</keyword>
<evidence type="ECO:0000256" key="14">
    <source>
        <dbReference type="SAM" id="MobiDB-lite"/>
    </source>
</evidence>
<dbReference type="RefSeq" id="WP_050599754.1">
    <property type="nucleotide sequence ID" value="NZ_JYNE01000019.1"/>
</dbReference>
<reference evidence="17" key="1">
    <citation type="submission" date="2015-02" db="EMBL/GenBank/DDBJ databases">
        <authorList>
            <person name="Chooi Y.-H."/>
        </authorList>
    </citation>
    <scope>NUCLEOTIDE SEQUENCE [LARGE SCALE GENOMIC DNA]</scope>
    <source>
        <strain evidence="17">LAMA 915</strain>
    </source>
</reference>
<keyword evidence="5 13" id="KW-1003">Cell membrane</keyword>
<dbReference type="STRING" id="1306953.J121_2827"/>
<feature type="domain" description="Membrane insertase YidC N-terminal" evidence="16">
    <location>
        <begin position="83"/>
        <end position="356"/>
    </location>
</feature>
<keyword evidence="4 13" id="KW-0813">Transport</keyword>
<dbReference type="GO" id="GO:0005886">
    <property type="term" value="C:plasma membrane"/>
    <property type="evidence" value="ECO:0007669"/>
    <property type="project" value="UniProtKB-SubCell"/>
</dbReference>
<feature type="domain" description="Membrane insertase YidC/Oxa/ALB C-terminal" evidence="15">
    <location>
        <begin position="367"/>
        <end position="566"/>
    </location>
</feature>
<evidence type="ECO:0000256" key="10">
    <source>
        <dbReference type="ARBA" id="ARBA00023186"/>
    </source>
</evidence>
<evidence type="ECO:0000256" key="1">
    <source>
        <dbReference type="ARBA" id="ARBA00004429"/>
    </source>
</evidence>
<comment type="caution">
    <text evidence="17">The sequence shown here is derived from an EMBL/GenBank/DDBJ whole genome shotgun (WGS) entry which is preliminary data.</text>
</comment>
<keyword evidence="10 13" id="KW-0143">Chaperone</keyword>
<feature type="region of interest" description="Disordered" evidence="14">
    <location>
        <begin position="39"/>
        <end position="59"/>
    </location>
</feature>
<dbReference type="CDD" id="cd19961">
    <property type="entry name" value="EcYidC-like_peri"/>
    <property type="match status" value="1"/>
</dbReference>
<feature type="compositionally biased region" description="Polar residues" evidence="14">
    <location>
        <begin position="44"/>
        <end position="57"/>
    </location>
</feature>
<dbReference type="CDD" id="cd20070">
    <property type="entry name" value="5TM_YidC_Alb3"/>
    <property type="match status" value="1"/>
</dbReference>
<dbReference type="PANTHER" id="PTHR12428:SF65">
    <property type="entry name" value="CYTOCHROME C OXIDASE ASSEMBLY PROTEIN COX18, MITOCHONDRIAL"/>
    <property type="match status" value="1"/>
</dbReference>
<evidence type="ECO:0000256" key="6">
    <source>
        <dbReference type="ARBA" id="ARBA00022692"/>
    </source>
</evidence>
<dbReference type="Pfam" id="PF14849">
    <property type="entry name" value="YidC_periplas"/>
    <property type="match status" value="1"/>
</dbReference>
<organism evidence="17 18">
    <name type="scientific">Qipengyuania citrea LAMA 915</name>
    <dbReference type="NCBI Taxonomy" id="1306953"/>
    <lineage>
        <taxon>Bacteria</taxon>
        <taxon>Pseudomonadati</taxon>
        <taxon>Pseudomonadota</taxon>
        <taxon>Alphaproteobacteria</taxon>
        <taxon>Sphingomonadales</taxon>
        <taxon>Erythrobacteraceae</taxon>
        <taxon>Qipengyuania</taxon>
    </lineage>
</organism>
<dbReference type="InterPro" id="IPR047196">
    <property type="entry name" value="YidC_ALB_C"/>
</dbReference>
<comment type="similarity">
    <text evidence="2 13">Belongs to the OXA1/ALB3/YidC family. Type 1 subfamily.</text>
</comment>
<evidence type="ECO:0000256" key="11">
    <source>
        <dbReference type="ARBA" id="ARBA00033245"/>
    </source>
</evidence>
<feature type="transmembrane region" description="Helical" evidence="13">
    <location>
        <begin position="436"/>
        <end position="457"/>
    </location>
</feature>
<evidence type="ECO:0000259" key="15">
    <source>
        <dbReference type="Pfam" id="PF02096"/>
    </source>
</evidence>
<dbReference type="PRINTS" id="PR01900">
    <property type="entry name" value="YIDCPROTEIN"/>
</dbReference>
<dbReference type="NCBIfam" id="TIGR03593">
    <property type="entry name" value="yidC_nterm"/>
    <property type="match status" value="1"/>
</dbReference>
<dbReference type="InterPro" id="IPR028055">
    <property type="entry name" value="YidC/Oxa/ALB_C"/>
</dbReference>
<accession>A0A0L1KFZ6</accession>
<evidence type="ECO:0000256" key="9">
    <source>
        <dbReference type="ARBA" id="ARBA00023136"/>
    </source>
</evidence>
<comment type="subunit">
    <text evidence="13">Interacts with the Sec translocase complex via SecD. Specifically interacts with transmembrane segments of nascent integral membrane proteins during membrane integration.</text>
</comment>
<evidence type="ECO:0000256" key="12">
    <source>
        <dbReference type="ARBA" id="ARBA00033342"/>
    </source>
</evidence>
<evidence type="ECO:0000256" key="2">
    <source>
        <dbReference type="ARBA" id="ARBA00010527"/>
    </source>
</evidence>
<dbReference type="InterPro" id="IPR019998">
    <property type="entry name" value="Membr_insert_YidC"/>
</dbReference>
<evidence type="ECO:0000313" key="18">
    <source>
        <dbReference type="Proteomes" id="UP000037446"/>
    </source>
</evidence>
<name>A0A0L1KFZ6_9SPHN</name>
<feature type="transmembrane region" description="Helical" evidence="13">
    <location>
        <begin position="367"/>
        <end position="386"/>
    </location>
</feature>
<keyword evidence="8 13" id="KW-1133">Transmembrane helix</keyword>
<dbReference type="PANTHER" id="PTHR12428">
    <property type="entry name" value="OXA1"/>
    <property type="match status" value="1"/>
</dbReference>
<dbReference type="InterPro" id="IPR001708">
    <property type="entry name" value="YidC/ALB3/OXA1/COX18"/>
</dbReference>
<dbReference type="GO" id="GO:0051205">
    <property type="term" value="P:protein insertion into membrane"/>
    <property type="evidence" value="ECO:0007669"/>
    <property type="project" value="TreeGrafter"/>
</dbReference>
<dbReference type="InterPro" id="IPR038221">
    <property type="entry name" value="YidC_periplasmic_sf"/>
</dbReference>
<keyword evidence="6 13" id="KW-0812">Transmembrane</keyword>
<dbReference type="GO" id="GO:0032977">
    <property type="term" value="F:membrane insertase activity"/>
    <property type="evidence" value="ECO:0007669"/>
    <property type="project" value="InterPro"/>
</dbReference>
<evidence type="ECO:0000256" key="7">
    <source>
        <dbReference type="ARBA" id="ARBA00022927"/>
    </source>
</evidence>
<dbReference type="InterPro" id="IPR028053">
    <property type="entry name" value="Membr_insert_YidC_N"/>
</dbReference>
<evidence type="ECO:0000313" key="17">
    <source>
        <dbReference type="EMBL" id="KNH02893.1"/>
    </source>
</evidence>
<dbReference type="GO" id="GO:0015031">
    <property type="term" value="P:protein transport"/>
    <property type="evidence" value="ECO:0007669"/>
    <property type="project" value="UniProtKB-KW"/>
</dbReference>
<dbReference type="Gene3D" id="2.70.98.90">
    <property type="match status" value="1"/>
</dbReference>
<evidence type="ECO:0000256" key="13">
    <source>
        <dbReference type="HAMAP-Rule" id="MF_01810"/>
    </source>
</evidence>